<dbReference type="Gene3D" id="3.30.420.10">
    <property type="entry name" value="Ribonuclease H-like superfamily/Ribonuclease H"/>
    <property type="match status" value="1"/>
</dbReference>
<reference evidence="2" key="2">
    <citation type="submission" date="2022-01" db="EMBL/GenBank/DDBJ databases">
        <authorList>
            <person name="Yamashiro T."/>
            <person name="Shiraishi A."/>
            <person name="Satake H."/>
            <person name="Nakayama K."/>
        </authorList>
    </citation>
    <scope>NUCLEOTIDE SEQUENCE</scope>
</reference>
<feature type="region of interest" description="Disordered" evidence="1">
    <location>
        <begin position="1"/>
        <end position="23"/>
    </location>
</feature>
<evidence type="ECO:0000256" key="1">
    <source>
        <dbReference type="SAM" id="MobiDB-lite"/>
    </source>
</evidence>
<accession>A0ABQ4YGE6</accession>
<dbReference type="EMBL" id="BQNB010010344">
    <property type="protein sequence ID" value="GJS76015.1"/>
    <property type="molecule type" value="Genomic_DNA"/>
</dbReference>
<dbReference type="SUPFAM" id="SSF53098">
    <property type="entry name" value="Ribonuclease H-like"/>
    <property type="match status" value="1"/>
</dbReference>
<comment type="caution">
    <text evidence="2">The sequence shown here is derived from an EMBL/GenBank/DDBJ whole genome shotgun (WGS) entry which is preliminary data.</text>
</comment>
<keyword evidence="2" id="KW-0695">RNA-directed DNA polymerase</keyword>
<proteinExistence type="predicted"/>
<keyword evidence="2" id="KW-0548">Nucleotidyltransferase</keyword>
<dbReference type="GO" id="GO:0003964">
    <property type="term" value="F:RNA-directed DNA polymerase activity"/>
    <property type="evidence" value="ECO:0007669"/>
    <property type="project" value="UniProtKB-KW"/>
</dbReference>
<gene>
    <name evidence="2" type="ORF">Tco_0725896</name>
</gene>
<keyword evidence="3" id="KW-1185">Reference proteome</keyword>
<dbReference type="PANTHER" id="PTHR48475">
    <property type="entry name" value="RIBONUCLEASE H"/>
    <property type="match status" value="1"/>
</dbReference>
<keyword evidence="2" id="KW-0808">Transferase</keyword>
<feature type="region of interest" description="Disordered" evidence="1">
    <location>
        <begin position="463"/>
        <end position="514"/>
    </location>
</feature>
<dbReference type="Proteomes" id="UP001151760">
    <property type="component" value="Unassembled WGS sequence"/>
</dbReference>
<dbReference type="InterPro" id="IPR036397">
    <property type="entry name" value="RNaseH_sf"/>
</dbReference>
<feature type="compositionally biased region" description="Basic and acidic residues" evidence="1">
    <location>
        <begin position="254"/>
        <end position="266"/>
    </location>
</feature>
<sequence>MQQEKLTNVKSRREEKEEETDEYSIGWEIKEKVCPRTRKAVTRVTTREERRKRHHERTCSWRTEMLSESEDSGGGYWKSKSKKQSSSIEDEDLSQPWVCGEIDPFTSRICYFDLPKKTRMPNNVKTYDGSDDPEDHLKIFQAVAKQHEAGRKQNFDRRGDFRNQQRSEQRRDKFTLLTKSPKEIFALDKGKFKAPPPMTTPVEKRNNNKFCEFHGEVGHNTDECMHLRRQIEELIKNGKLSHVIKELKQGSGKDQPKAAKKRETSEKDKPLAILMVQPWQRVARQKITQSFFPNPKISFPPLGDEDGTEGPMIIEAEIGGHFIHRMYVDGGSASEILYEHCFNRLRLEVKNQMVPATAPLIGFSGEIIWPIGQIMLPVKIGDADYGAFHLYMDEFYGGGILTLRSSRIIPLECMMVSGPEAQPSDVVQAAEERIKVAIHSEYPEKTIAIGSTLTEEGRKALMLTSQTKEKKSGTRKRQSNTRGGGKTGRRRHNERSPLSQLLVGNQKNKSNKEELENVRGFQRPEQGMPLMTIICYDFIVERPEEDSLVTTTEVEEEPPELWTLFTDGSSCVDGSGAALIAGLRIAEQMGVQNLQTNVDSRYSFAHLTKQVLVEELNEKSVNETEVLAVVEEEGDTWMTPIYNYLTKETLLAEKEKARVVRYKSRWYAVINGVLYKKSYLGSWLRDNSFKDWCEKLCIRQHFAFVKHPQANGLVERANKSLGEGIKAWLDERSKDWIEDILHVLWAHRTMIKSTETDMVQNDEALEINLDLLEERKEQVAIREARSKAKMEKYYNSNVCNTSFKPGDLVYRNNDASHAKDSRNFSPKWEGPYEVTEALGSGAYKLRDHNRKLLSRTWNIRNLKNVRRTTKDATMATGSVGSSML</sequence>
<evidence type="ECO:0000313" key="3">
    <source>
        <dbReference type="Proteomes" id="UP001151760"/>
    </source>
</evidence>
<dbReference type="PANTHER" id="PTHR48475:SF2">
    <property type="entry name" value="RIBONUCLEASE H"/>
    <property type="match status" value="1"/>
</dbReference>
<reference evidence="2" key="1">
    <citation type="journal article" date="2022" name="Int. J. Mol. Sci.">
        <title>Draft Genome of Tanacetum Coccineum: Genomic Comparison of Closely Related Tanacetum-Family Plants.</title>
        <authorList>
            <person name="Yamashiro T."/>
            <person name="Shiraishi A."/>
            <person name="Nakayama K."/>
            <person name="Satake H."/>
        </authorList>
    </citation>
    <scope>NUCLEOTIDE SEQUENCE</scope>
</reference>
<name>A0ABQ4YGE6_9ASTR</name>
<organism evidence="2 3">
    <name type="scientific">Tanacetum coccineum</name>
    <dbReference type="NCBI Taxonomy" id="301880"/>
    <lineage>
        <taxon>Eukaryota</taxon>
        <taxon>Viridiplantae</taxon>
        <taxon>Streptophyta</taxon>
        <taxon>Embryophyta</taxon>
        <taxon>Tracheophyta</taxon>
        <taxon>Spermatophyta</taxon>
        <taxon>Magnoliopsida</taxon>
        <taxon>eudicotyledons</taxon>
        <taxon>Gunneridae</taxon>
        <taxon>Pentapetalae</taxon>
        <taxon>asterids</taxon>
        <taxon>campanulids</taxon>
        <taxon>Asterales</taxon>
        <taxon>Asteraceae</taxon>
        <taxon>Asteroideae</taxon>
        <taxon>Anthemideae</taxon>
        <taxon>Anthemidinae</taxon>
        <taxon>Tanacetum</taxon>
    </lineage>
</organism>
<feature type="compositionally biased region" description="Polar residues" evidence="1">
    <location>
        <begin position="496"/>
        <end position="508"/>
    </location>
</feature>
<evidence type="ECO:0000313" key="2">
    <source>
        <dbReference type="EMBL" id="GJS76015.1"/>
    </source>
</evidence>
<feature type="region of interest" description="Disordered" evidence="1">
    <location>
        <begin position="247"/>
        <end position="266"/>
    </location>
</feature>
<protein>
    <submittedName>
        <fullName evidence="2">Reverse transcriptase domain-containing protein</fullName>
    </submittedName>
</protein>
<feature type="region of interest" description="Disordered" evidence="1">
    <location>
        <begin position="148"/>
        <end position="170"/>
    </location>
</feature>
<feature type="region of interest" description="Disordered" evidence="1">
    <location>
        <begin position="37"/>
        <end position="93"/>
    </location>
</feature>
<dbReference type="InterPro" id="IPR012337">
    <property type="entry name" value="RNaseH-like_sf"/>
</dbReference>